<evidence type="ECO:0000256" key="1">
    <source>
        <dbReference type="ARBA" id="ARBA00004141"/>
    </source>
</evidence>
<proteinExistence type="predicted"/>
<protein>
    <recommendedName>
        <fullName evidence="6">O-antigen ligase-related domain-containing protein</fullName>
    </recommendedName>
</protein>
<evidence type="ECO:0000256" key="3">
    <source>
        <dbReference type="ARBA" id="ARBA00022989"/>
    </source>
</evidence>
<evidence type="ECO:0000256" key="4">
    <source>
        <dbReference type="ARBA" id="ARBA00023136"/>
    </source>
</evidence>
<dbReference type="PANTHER" id="PTHR37422:SF17">
    <property type="entry name" value="O-ANTIGEN LIGASE"/>
    <property type="match status" value="1"/>
</dbReference>
<gene>
    <name evidence="7" type="ORF">COU88_00510</name>
</gene>
<evidence type="ECO:0000259" key="6">
    <source>
        <dbReference type="Pfam" id="PF04932"/>
    </source>
</evidence>
<feature type="transmembrane region" description="Helical" evidence="5">
    <location>
        <begin position="80"/>
        <end position="99"/>
    </location>
</feature>
<name>A0A2M8KTL2_9BACT</name>
<keyword evidence="4 5" id="KW-0472">Membrane</keyword>
<keyword evidence="3 5" id="KW-1133">Transmembrane helix</keyword>
<dbReference type="InterPro" id="IPR051533">
    <property type="entry name" value="WaaL-like"/>
</dbReference>
<feature type="transmembrane region" description="Helical" evidence="5">
    <location>
        <begin position="212"/>
        <end position="231"/>
    </location>
</feature>
<feature type="transmembrane region" description="Helical" evidence="5">
    <location>
        <begin position="329"/>
        <end position="356"/>
    </location>
</feature>
<dbReference type="EMBL" id="PFED01000021">
    <property type="protein sequence ID" value="PJE63255.1"/>
    <property type="molecule type" value="Genomic_DNA"/>
</dbReference>
<comment type="subcellular location">
    <subcellularLocation>
        <location evidence="1">Membrane</location>
        <topology evidence="1">Multi-pass membrane protein</topology>
    </subcellularLocation>
</comment>
<evidence type="ECO:0000256" key="5">
    <source>
        <dbReference type="SAM" id="Phobius"/>
    </source>
</evidence>
<dbReference type="AlphaFoldDB" id="A0A2M8KTL2"/>
<dbReference type="Proteomes" id="UP000229554">
    <property type="component" value="Unassembled WGS sequence"/>
</dbReference>
<feature type="transmembrane region" description="Helical" evidence="5">
    <location>
        <begin position="24"/>
        <end position="42"/>
    </location>
</feature>
<accession>A0A2M8KTL2</accession>
<feature type="domain" description="O-antigen ligase-related" evidence="6">
    <location>
        <begin position="175"/>
        <end position="310"/>
    </location>
</feature>
<evidence type="ECO:0000256" key="2">
    <source>
        <dbReference type="ARBA" id="ARBA00022692"/>
    </source>
</evidence>
<feature type="transmembrane region" description="Helical" evidence="5">
    <location>
        <begin position="106"/>
        <end position="127"/>
    </location>
</feature>
<sequence length="383" mass="43232">MMLNALTFLFPLGEILYVHVTPSIRIRFLDILVFMFCIQTMLNKKNNIIHGIKNSGLIFLAIGITLSAFIHIQTATPSSLAYLLRTLLYFFFFSCIVSIKKQKKLTTFYFVVSFSIVLLTALLQYVFYPSLRNLMYIGYDPHAYRLFGLFLDPNLIGLFFVWGFLYFAQKKQGVFSFLSACAILLTYSRISYIAAIVSGIYLLFSYVRMRRAIVFTIVGVLLLAVIFVFLPKKQGEGTNLMRINSIISKGQAFTITQKALQINPLFGVGFNSLPTFSTKSNFVNNSTYGLDNSFLTIVATSGIVGLFGYIAFFLTIIKGKTTVFKAITLAYGIHALSTNSFFTPTLFVVYGIYYILSYEPIPITIETAKDSTFSKKLLKTKNQ</sequence>
<evidence type="ECO:0000313" key="7">
    <source>
        <dbReference type="EMBL" id="PJE63255.1"/>
    </source>
</evidence>
<feature type="transmembrane region" description="Helical" evidence="5">
    <location>
        <begin position="54"/>
        <end position="74"/>
    </location>
</feature>
<comment type="caution">
    <text evidence="7">The sequence shown here is derived from an EMBL/GenBank/DDBJ whole genome shotgun (WGS) entry which is preliminary data.</text>
</comment>
<organism evidence="7 8">
    <name type="scientific">Candidatus Roizmanbacteria bacterium CG10_big_fil_rev_8_21_14_0_10_39_6</name>
    <dbReference type="NCBI Taxonomy" id="1974853"/>
    <lineage>
        <taxon>Bacteria</taxon>
        <taxon>Candidatus Roizmaniibacteriota</taxon>
    </lineage>
</organism>
<keyword evidence="2 5" id="KW-0812">Transmembrane</keyword>
<dbReference type="GO" id="GO:0016020">
    <property type="term" value="C:membrane"/>
    <property type="evidence" value="ECO:0007669"/>
    <property type="project" value="UniProtKB-SubCell"/>
</dbReference>
<dbReference type="PANTHER" id="PTHR37422">
    <property type="entry name" value="TEICHURONIC ACID BIOSYNTHESIS PROTEIN TUAE"/>
    <property type="match status" value="1"/>
</dbReference>
<evidence type="ECO:0000313" key="8">
    <source>
        <dbReference type="Proteomes" id="UP000229554"/>
    </source>
</evidence>
<feature type="transmembrane region" description="Helical" evidence="5">
    <location>
        <begin position="180"/>
        <end position="206"/>
    </location>
</feature>
<feature type="transmembrane region" description="Helical" evidence="5">
    <location>
        <begin position="147"/>
        <end position="168"/>
    </location>
</feature>
<dbReference type="InterPro" id="IPR007016">
    <property type="entry name" value="O-antigen_ligase-rel_domated"/>
</dbReference>
<reference evidence="8" key="1">
    <citation type="submission" date="2017-09" db="EMBL/GenBank/DDBJ databases">
        <title>Depth-based differentiation of microbial function through sediment-hosted aquifers and enrichment of novel symbionts in the deep terrestrial subsurface.</title>
        <authorList>
            <person name="Probst A.J."/>
            <person name="Ladd B."/>
            <person name="Jarett J.K."/>
            <person name="Geller-Mcgrath D.E."/>
            <person name="Sieber C.M.K."/>
            <person name="Emerson J.B."/>
            <person name="Anantharaman K."/>
            <person name="Thomas B.C."/>
            <person name="Malmstrom R."/>
            <person name="Stieglmeier M."/>
            <person name="Klingl A."/>
            <person name="Woyke T."/>
            <person name="Ryan C.M."/>
            <person name="Banfield J.F."/>
        </authorList>
    </citation>
    <scope>NUCLEOTIDE SEQUENCE [LARGE SCALE GENOMIC DNA]</scope>
</reference>
<feature type="transmembrane region" description="Helical" evidence="5">
    <location>
        <begin position="293"/>
        <end position="317"/>
    </location>
</feature>
<dbReference type="Pfam" id="PF04932">
    <property type="entry name" value="Wzy_C"/>
    <property type="match status" value="1"/>
</dbReference>